<evidence type="ECO:0000313" key="1">
    <source>
        <dbReference type="EMBL" id="ADI36111.1"/>
    </source>
</evidence>
<dbReference type="Proteomes" id="UP000007722">
    <property type="component" value="Chromosome"/>
</dbReference>
<accession>D7DSK1</accession>
<dbReference type="InParanoid" id="D7DSK1"/>
<dbReference type="AlphaFoldDB" id="D7DSK1"/>
<sequence length="73" mass="8673">MKITANCTINDKTPAEYLKEYLGKKDNIDVPIVHTLKTNPNRFKSLKEALKYYLRKQYVKDLKFIKLIKEVKK</sequence>
<dbReference type="KEGG" id="mvo:Mvol_0451"/>
<dbReference type="EMBL" id="CP002057">
    <property type="protein sequence ID" value="ADI36111.1"/>
    <property type="molecule type" value="Genomic_DNA"/>
</dbReference>
<reference evidence="1 2" key="1">
    <citation type="submission" date="2010-05" db="EMBL/GenBank/DDBJ databases">
        <title>Complete sequence of Methanococcus voltae A3.</title>
        <authorList>
            <consortium name="US DOE Joint Genome Institute"/>
            <person name="Lucas S."/>
            <person name="Copeland A."/>
            <person name="Lapidus A."/>
            <person name="Cheng J.-F."/>
            <person name="Bruce D."/>
            <person name="Goodwin L."/>
            <person name="Pitluck S."/>
            <person name="Lowry S."/>
            <person name="Clum A."/>
            <person name="Land M."/>
            <person name="Hauser L."/>
            <person name="Kyrpides N."/>
            <person name="Mikhailova N."/>
            <person name="Whitman W.B."/>
            <person name="Woyke T."/>
        </authorList>
    </citation>
    <scope>NUCLEOTIDE SEQUENCE [LARGE SCALE GENOMIC DNA]</scope>
    <source>
        <strain evidence="2">ATCC BAA-1334 / A3</strain>
    </source>
</reference>
<keyword evidence="2" id="KW-1185">Reference proteome</keyword>
<name>D7DSK1_METV3</name>
<dbReference type="STRING" id="456320.Mvol_0451"/>
<evidence type="ECO:0000313" key="2">
    <source>
        <dbReference type="Proteomes" id="UP000007722"/>
    </source>
</evidence>
<proteinExistence type="predicted"/>
<gene>
    <name evidence="1" type="ordered locus">Mvol_0451</name>
</gene>
<dbReference type="HOGENOM" id="CLU_2695856_0_0_2"/>
<organism evidence="1 2">
    <name type="scientific">Methanococcus voltae (strain ATCC BAA-1334 / A3)</name>
    <dbReference type="NCBI Taxonomy" id="456320"/>
    <lineage>
        <taxon>Archaea</taxon>
        <taxon>Methanobacteriati</taxon>
        <taxon>Methanobacteriota</taxon>
        <taxon>Methanomada group</taxon>
        <taxon>Methanococci</taxon>
        <taxon>Methanococcales</taxon>
        <taxon>Methanococcaceae</taxon>
        <taxon>Methanococcus</taxon>
    </lineage>
</organism>
<protein>
    <submittedName>
        <fullName evidence="1">Uncharacterized protein</fullName>
    </submittedName>
</protein>